<dbReference type="Gene3D" id="3.10.129.10">
    <property type="entry name" value="Hotdog Thioesterase"/>
    <property type="match status" value="1"/>
</dbReference>
<gene>
    <name evidence="3" type="ORF">EDC39_102113</name>
</gene>
<accession>A0A5D3WQ43</accession>
<evidence type="ECO:0000313" key="3">
    <source>
        <dbReference type="EMBL" id="TYO99590.1"/>
    </source>
</evidence>
<dbReference type="SUPFAM" id="SSF54637">
    <property type="entry name" value="Thioesterase/thiol ester dehydrase-isomerase"/>
    <property type="match status" value="1"/>
</dbReference>
<dbReference type="PANTHER" id="PTHR31793:SF27">
    <property type="entry name" value="NOVEL THIOESTERASE SUPERFAMILY DOMAIN AND SAPOSIN A-TYPE DOMAIN CONTAINING PROTEIN (0610012H03RIK)"/>
    <property type="match status" value="1"/>
</dbReference>
<dbReference type="Pfam" id="PF13279">
    <property type="entry name" value="4HBT_2"/>
    <property type="match status" value="1"/>
</dbReference>
<keyword evidence="2" id="KW-0378">Hydrolase</keyword>
<dbReference type="OrthoDB" id="9799036at2"/>
<dbReference type="AlphaFoldDB" id="A0A5D3WQ43"/>
<dbReference type="Proteomes" id="UP000324159">
    <property type="component" value="Unassembled WGS sequence"/>
</dbReference>
<evidence type="ECO:0000313" key="4">
    <source>
        <dbReference type="Proteomes" id="UP000324159"/>
    </source>
</evidence>
<dbReference type="RefSeq" id="WP_148894835.1">
    <property type="nucleotide sequence ID" value="NZ_VNIB01000002.1"/>
</dbReference>
<organism evidence="3 4">
    <name type="scientific">Geothermobacter ehrlichii</name>
    <dbReference type="NCBI Taxonomy" id="213224"/>
    <lineage>
        <taxon>Bacteria</taxon>
        <taxon>Pseudomonadati</taxon>
        <taxon>Thermodesulfobacteriota</taxon>
        <taxon>Desulfuromonadia</taxon>
        <taxon>Desulfuromonadales</taxon>
        <taxon>Geothermobacteraceae</taxon>
        <taxon>Geothermobacter</taxon>
    </lineage>
</organism>
<dbReference type="GO" id="GO:0047617">
    <property type="term" value="F:fatty acyl-CoA hydrolase activity"/>
    <property type="evidence" value="ECO:0007669"/>
    <property type="project" value="TreeGrafter"/>
</dbReference>
<dbReference type="EMBL" id="VNIB01000002">
    <property type="protein sequence ID" value="TYO99590.1"/>
    <property type="molecule type" value="Genomic_DNA"/>
</dbReference>
<dbReference type="PANTHER" id="PTHR31793">
    <property type="entry name" value="4-HYDROXYBENZOYL-COA THIOESTERASE FAMILY MEMBER"/>
    <property type="match status" value="1"/>
</dbReference>
<sequence length="137" mass="15448">MNGFRFTVPIRVRVADINYGGHVSNAVVLNFFQDGRIGYLERIGGFSELDIGGCGIILPEAHVHYRAEMFFGDELLIGVRARDLGRSSFVVDYRIERAGEVTAEGWTSLVAFDYARRRAVRLPAAFVEAVRKFEEME</sequence>
<evidence type="ECO:0000256" key="2">
    <source>
        <dbReference type="ARBA" id="ARBA00022801"/>
    </source>
</evidence>
<protein>
    <submittedName>
        <fullName evidence="3">4-hydroxybenzoyl-CoA thioesterase</fullName>
    </submittedName>
</protein>
<proteinExistence type="inferred from homology"/>
<comment type="similarity">
    <text evidence="1">Belongs to the 4-hydroxybenzoyl-CoA thioesterase family.</text>
</comment>
<name>A0A5D3WQ43_9BACT</name>
<dbReference type="CDD" id="cd00586">
    <property type="entry name" value="4HBT"/>
    <property type="match status" value="1"/>
</dbReference>
<dbReference type="InterPro" id="IPR050563">
    <property type="entry name" value="4-hydroxybenzoyl-CoA_TE"/>
</dbReference>
<dbReference type="InterPro" id="IPR029069">
    <property type="entry name" value="HotDog_dom_sf"/>
</dbReference>
<reference evidence="3 4" key="1">
    <citation type="submission" date="2019-07" db="EMBL/GenBank/DDBJ databases">
        <title>Genomic Encyclopedia of Type Strains, Phase IV (KMG-IV): sequencing the most valuable type-strain genomes for metagenomic binning, comparative biology and taxonomic classification.</title>
        <authorList>
            <person name="Goeker M."/>
        </authorList>
    </citation>
    <scope>NUCLEOTIDE SEQUENCE [LARGE SCALE GENOMIC DNA]</scope>
    <source>
        <strain evidence="3 4">SS015</strain>
    </source>
</reference>
<keyword evidence="4" id="KW-1185">Reference proteome</keyword>
<evidence type="ECO:0000256" key="1">
    <source>
        <dbReference type="ARBA" id="ARBA00005953"/>
    </source>
</evidence>
<comment type="caution">
    <text evidence="3">The sequence shown here is derived from an EMBL/GenBank/DDBJ whole genome shotgun (WGS) entry which is preliminary data.</text>
</comment>